<evidence type="ECO:0008006" key="3">
    <source>
        <dbReference type="Google" id="ProtNLM"/>
    </source>
</evidence>
<dbReference type="EMBL" id="KV429065">
    <property type="protein sequence ID" value="KZT68598.1"/>
    <property type="molecule type" value="Genomic_DNA"/>
</dbReference>
<accession>A0A165PTA8</accession>
<keyword evidence="2" id="KW-1185">Reference proteome</keyword>
<dbReference type="OrthoDB" id="2921803at2759"/>
<reference evidence="1 2" key="1">
    <citation type="journal article" date="2016" name="Mol. Biol. Evol.">
        <title>Comparative Genomics of Early-Diverging Mushroom-Forming Fungi Provides Insights into the Origins of Lignocellulose Decay Capabilities.</title>
        <authorList>
            <person name="Nagy L.G."/>
            <person name="Riley R."/>
            <person name="Tritt A."/>
            <person name="Adam C."/>
            <person name="Daum C."/>
            <person name="Floudas D."/>
            <person name="Sun H."/>
            <person name="Yadav J.S."/>
            <person name="Pangilinan J."/>
            <person name="Larsson K.H."/>
            <person name="Matsuura K."/>
            <person name="Barry K."/>
            <person name="Labutti K."/>
            <person name="Kuo R."/>
            <person name="Ohm R.A."/>
            <person name="Bhattacharya S.S."/>
            <person name="Shirouzu T."/>
            <person name="Yoshinaga Y."/>
            <person name="Martin F.M."/>
            <person name="Grigoriev I.V."/>
            <person name="Hibbett D.S."/>
        </authorList>
    </citation>
    <scope>NUCLEOTIDE SEQUENCE [LARGE SCALE GENOMIC DNA]</scope>
    <source>
        <strain evidence="1 2">L-15889</strain>
    </source>
</reference>
<sequence length="479" mass="53255">MWPDLPLEVVEHILDFMWDEKLTLFSVSLTCHRIRDSPVCHRLLDADIWVANRRHLDFVSRAVISKAMGKFYSQRTLRIIITEDPQRPFAHTVPLCIPATRVPKLYQVQLHDIDWTRYRPHASFYILLAHFRSVSWLILENCHFPSGSDLCQLTDALPNLQKLSLGRVSCGSLPTGKQHGSRTSIQVLYLWPIGDIDAYEPCDNTLLSTCASYTTVQILHTAMGCFDSLARLQCFVQNFASLTELEVTSASGLTWGSVVRPSTQQIVSPVDIPPFALSCLRLRLPPESIEQILNWLARSPSISTLRDLSILPSASSTAASLAIDHFLEKASNGLEKYSLKLFVPGYSFSLSADALATINLSVITLEDTKDLEMTLHAVIHALLSITSQNLDEIIITLAFRFDEFSARDIDSALTDSIRTNSLESVLSCAAFKLRDPLPSLRILCCGPRSPALGVALGIMSKYFAPWVVRGKLEVNSAGA</sequence>
<evidence type="ECO:0000313" key="2">
    <source>
        <dbReference type="Proteomes" id="UP000076727"/>
    </source>
</evidence>
<evidence type="ECO:0000313" key="1">
    <source>
        <dbReference type="EMBL" id="KZT68598.1"/>
    </source>
</evidence>
<organism evidence="1 2">
    <name type="scientific">Daedalea quercina L-15889</name>
    <dbReference type="NCBI Taxonomy" id="1314783"/>
    <lineage>
        <taxon>Eukaryota</taxon>
        <taxon>Fungi</taxon>
        <taxon>Dikarya</taxon>
        <taxon>Basidiomycota</taxon>
        <taxon>Agaricomycotina</taxon>
        <taxon>Agaricomycetes</taxon>
        <taxon>Polyporales</taxon>
        <taxon>Fomitopsis</taxon>
    </lineage>
</organism>
<proteinExistence type="predicted"/>
<protein>
    <recommendedName>
        <fullName evidence="3">F-box domain-containing protein</fullName>
    </recommendedName>
</protein>
<dbReference type="SUPFAM" id="SSF52047">
    <property type="entry name" value="RNI-like"/>
    <property type="match status" value="1"/>
</dbReference>
<gene>
    <name evidence="1" type="ORF">DAEQUDRAFT_727725</name>
</gene>
<dbReference type="AlphaFoldDB" id="A0A165PTA8"/>
<name>A0A165PTA8_9APHY</name>
<dbReference type="Proteomes" id="UP000076727">
    <property type="component" value="Unassembled WGS sequence"/>
</dbReference>